<dbReference type="PANTHER" id="PTHR43557:SF2">
    <property type="entry name" value="RIESKE DOMAIN-CONTAINING PROTEIN-RELATED"/>
    <property type="match status" value="1"/>
</dbReference>
<evidence type="ECO:0000256" key="2">
    <source>
        <dbReference type="ARBA" id="ARBA00022630"/>
    </source>
</evidence>
<dbReference type="Proteomes" id="UP000414136">
    <property type="component" value="Unassembled WGS sequence"/>
</dbReference>
<dbReference type="Pfam" id="PF14759">
    <property type="entry name" value="Reductase_C"/>
    <property type="match status" value="1"/>
</dbReference>
<dbReference type="RefSeq" id="WP_150626268.1">
    <property type="nucleotide sequence ID" value="NZ_CABPSQ010000006.1"/>
</dbReference>
<dbReference type="OrthoDB" id="9769238at2"/>
<dbReference type="PRINTS" id="PR00411">
    <property type="entry name" value="PNDRDTASEI"/>
</dbReference>
<feature type="domain" description="Reductase C-terminal" evidence="6">
    <location>
        <begin position="329"/>
        <end position="413"/>
    </location>
</feature>
<dbReference type="PRINTS" id="PR00368">
    <property type="entry name" value="FADPNR"/>
</dbReference>
<dbReference type="InterPro" id="IPR036188">
    <property type="entry name" value="FAD/NAD-bd_sf"/>
</dbReference>
<feature type="domain" description="FAD/NAD(P)-binding" evidence="5">
    <location>
        <begin position="6"/>
        <end position="310"/>
    </location>
</feature>
<keyword evidence="4" id="KW-0560">Oxidoreductase</keyword>
<dbReference type="AlphaFoldDB" id="A0A5E5A8D9"/>
<accession>A0A5E5A8D9</accession>
<gene>
    <name evidence="7" type="ORF">PCA31118_03371</name>
</gene>
<dbReference type="InterPro" id="IPR028202">
    <property type="entry name" value="Reductase_C"/>
</dbReference>
<evidence type="ECO:0000256" key="1">
    <source>
        <dbReference type="ARBA" id="ARBA00001974"/>
    </source>
</evidence>
<dbReference type="Gene3D" id="3.30.390.30">
    <property type="match status" value="1"/>
</dbReference>
<dbReference type="SUPFAM" id="SSF51905">
    <property type="entry name" value="FAD/NAD(P)-binding domain"/>
    <property type="match status" value="2"/>
</dbReference>
<keyword evidence="3" id="KW-0274">FAD</keyword>
<keyword evidence="8" id="KW-1185">Reference proteome</keyword>
<dbReference type="PANTHER" id="PTHR43557">
    <property type="entry name" value="APOPTOSIS-INDUCING FACTOR 1"/>
    <property type="match status" value="1"/>
</dbReference>
<dbReference type="InterPro" id="IPR016156">
    <property type="entry name" value="FAD/NAD-linked_Rdtase_dimer_sf"/>
</dbReference>
<dbReference type="EMBL" id="CABPSQ010000006">
    <property type="protein sequence ID" value="VVE69961.1"/>
    <property type="molecule type" value="Genomic_DNA"/>
</dbReference>
<proteinExistence type="predicted"/>
<comment type="cofactor">
    <cofactor evidence="1">
        <name>FAD</name>
        <dbReference type="ChEBI" id="CHEBI:57692"/>
    </cofactor>
</comment>
<evidence type="ECO:0000313" key="7">
    <source>
        <dbReference type="EMBL" id="VVE69961.1"/>
    </source>
</evidence>
<protein>
    <submittedName>
        <fullName evidence="7">Benzene 1,2-dioxygenase</fullName>
    </submittedName>
</protein>
<organism evidence="7 8">
    <name type="scientific">Pandoraea captiosa</name>
    <dbReference type="NCBI Taxonomy" id="2508302"/>
    <lineage>
        <taxon>Bacteria</taxon>
        <taxon>Pseudomonadati</taxon>
        <taxon>Pseudomonadota</taxon>
        <taxon>Betaproteobacteria</taxon>
        <taxon>Burkholderiales</taxon>
        <taxon>Burkholderiaceae</taxon>
        <taxon>Pandoraea</taxon>
    </lineage>
</organism>
<dbReference type="Pfam" id="PF07992">
    <property type="entry name" value="Pyr_redox_2"/>
    <property type="match status" value="1"/>
</dbReference>
<evidence type="ECO:0000313" key="8">
    <source>
        <dbReference type="Proteomes" id="UP000414136"/>
    </source>
</evidence>
<sequence>MTAAEHIVIVGAGHAGGRVAQHLRESGYPHAITMVGDEPGDPYERPALSKEFLLGQADAASLAIAPQTFWAASNVRRVRARASGLDAARRTLTLDDGTALPFDRLVVATGGRARRARVPGGDTPGIHTLRTLEDSERLREALKGARRAVIVGAGVIGMECAASAASMGVKVTVLEAGAGILGRCLPAPVARWLAGVHAANGVRIFTNVQVTGISHDPSAQWPWCVATTMPTGEPAEYQADVVLCAIGIDCSVDFLLDSGIGTRDGVLVDERCSSPVAPWCFAAGDVALTPHPRYGAAIRQETWRNAENQARAVAEFLLGRRDPYVETPWMWTDQWGHNIQVVGHPAPGDEWVIRESDAHVPTVTFFLREGRLAGGALIDCGRDRRYLERLVDAQATLDVARLRDRSVSLKSLAQESV</sequence>
<evidence type="ECO:0000256" key="4">
    <source>
        <dbReference type="ARBA" id="ARBA00023002"/>
    </source>
</evidence>
<dbReference type="InterPro" id="IPR023753">
    <property type="entry name" value="FAD/NAD-binding_dom"/>
</dbReference>
<evidence type="ECO:0000256" key="3">
    <source>
        <dbReference type="ARBA" id="ARBA00022827"/>
    </source>
</evidence>
<dbReference type="GO" id="GO:0005737">
    <property type="term" value="C:cytoplasm"/>
    <property type="evidence" value="ECO:0007669"/>
    <property type="project" value="TreeGrafter"/>
</dbReference>
<keyword evidence="2" id="KW-0285">Flavoprotein</keyword>
<dbReference type="InterPro" id="IPR050446">
    <property type="entry name" value="FAD-oxidoreductase/Apoptosis"/>
</dbReference>
<dbReference type="SUPFAM" id="SSF55424">
    <property type="entry name" value="FAD/NAD-linked reductases, dimerisation (C-terminal) domain"/>
    <property type="match status" value="1"/>
</dbReference>
<reference evidence="7 8" key="1">
    <citation type="submission" date="2019-08" db="EMBL/GenBank/DDBJ databases">
        <authorList>
            <person name="Peeters C."/>
        </authorList>
    </citation>
    <scope>NUCLEOTIDE SEQUENCE [LARGE SCALE GENOMIC DNA]</scope>
    <source>
        <strain evidence="7 8">LMG 31118</strain>
    </source>
</reference>
<dbReference type="GO" id="GO:0051213">
    <property type="term" value="F:dioxygenase activity"/>
    <property type="evidence" value="ECO:0007669"/>
    <property type="project" value="UniProtKB-KW"/>
</dbReference>
<dbReference type="GO" id="GO:0016651">
    <property type="term" value="F:oxidoreductase activity, acting on NAD(P)H"/>
    <property type="evidence" value="ECO:0007669"/>
    <property type="project" value="TreeGrafter"/>
</dbReference>
<name>A0A5E5A8D9_9BURK</name>
<evidence type="ECO:0000259" key="5">
    <source>
        <dbReference type="Pfam" id="PF07992"/>
    </source>
</evidence>
<dbReference type="Gene3D" id="3.50.50.60">
    <property type="entry name" value="FAD/NAD(P)-binding domain"/>
    <property type="match status" value="2"/>
</dbReference>
<keyword evidence="7" id="KW-0223">Dioxygenase</keyword>
<evidence type="ECO:0000259" key="6">
    <source>
        <dbReference type="Pfam" id="PF14759"/>
    </source>
</evidence>